<feature type="transmembrane region" description="Helical" evidence="1">
    <location>
        <begin position="120"/>
        <end position="142"/>
    </location>
</feature>
<dbReference type="OrthoDB" id="1808371at2"/>
<dbReference type="AlphaFoldDB" id="A0A0W1JMN1"/>
<feature type="transmembrane region" description="Helical" evidence="1">
    <location>
        <begin position="91"/>
        <end position="114"/>
    </location>
</feature>
<keyword evidence="1" id="KW-0812">Transmembrane</keyword>
<proteinExistence type="predicted"/>
<feature type="transmembrane region" description="Helical" evidence="1">
    <location>
        <begin position="149"/>
        <end position="170"/>
    </location>
</feature>
<comment type="caution">
    <text evidence="2">The sequence shown here is derived from an EMBL/GenBank/DDBJ whole genome shotgun (WGS) entry which is preliminary data.</text>
</comment>
<evidence type="ECO:0000256" key="1">
    <source>
        <dbReference type="SAM" id="Phobius"/>
    </source>
</evidence>
<sequence length="171" mass="19408">MEDEMNLKSNLKSFIILALLLQLIIIMQILKSGVTMLVLAVGSLVLAMLLSVNRAFYERFSAFLNPGFYRSCGEKGSSLYRKKRRYSTMNFYILAILALNGYRVSMLDSAPGLLSGINQFISFALVAFVLLFIIVFFSIILIKSSDEDLLWNMFMGILFIALSFIVYFSFL</sequence>
<dbReference type="EMBL" id="LOCK01000011">
    <property type="protein sequence ID" value="KTE92725.1"/>
    <property type="molecule type" value="Genomic_DNA"/>
</dbReference>
<dbReference type="Proteomes" id="UP000054623">
    <property type="component" value="Unassembled WGS sequence"/>
</dbReference>
<keyword evidence="1" id="KW-0472">Membrane</keyword>
<accession>A0A0W1JMN1</accession>
<reference evidence="2 3" key="1">
    <citation type="submission" date="2015-12" db="EMBL/GenBank/DDBJ databases">
        <title>Draft Genome Sequence of Desulfitobacterium hafniense Strain DH, a Sulfate-reducing Bacterium Isolated from Paddy Soils.</title>
        <authorList>
            <person name="Bao P."/>
            <person name="Zhang X."/>
            <person name="Li G."/>
        </authorList>
    </citation>
    <scope>NUCLEOTIDE SEQUENCE [LARGE SCALE GENOMIC DNA]</scope>
    <source>
        <strain evidence="2 3">DH</strain>
    </source>
</reference>
<organism evidence="2 3">
    <name type="scientific">Desulfitobacterium hafniense</name>
    <name type="common">Desulfitobacterium frappieri</name>
    <dbReference type="NCBI Taxonomy" id="49338"/>
    <lineage>
        <taxon>Bacteria</taxon>
        <taxon>Bacillati</taxon>
        <taxon>Bacillota</taxon>
        <taxon>Clostridia</taxon>
        <taxon>Eubacteriales</taxon>
        <taxon>Desulfitobacteriaceae</taxon>
        <taxon>Desulfitobacterium</taxon>
    </lineage>
</organism>
<feature type="transmembrane region" description="Helical" evidence="1">
    <location>
        <begin position="12"/>
        <end position="30"/>
    </location>
</feature>
<protein>
    <submittedName>
        <fullName evidence="2">Uncharacterized protein</fullName>
    </submittedName>
</protein>
<keyword evidence="1" id="KW-1133">Transmembrane helix</keyword>
<feature type="transmembrane region" description="Helical" evidence="1">
    <location>
        <begin position="36"/>
        <end position="56"/>
    </location>
</feature>
<name>A0A0W1JMN1_DESHA</name>
<evidence type="ECO:0000313" key="2">
    <source>
        <dbReference type="EMBL" id="KTE92725.1"/>
    </source>
</evidence>
<evidence type="ECO:0000313" key="3">
    <source>
        <dbReference type="Proteomes" id="UP000054623"/>
    </source>
</evidence>
<gene>
    <name evidence="2" type="ORF">AT727_17490</name>
</gene>